<dbReference type="SUPFAM" id="SSF47802">
    <property type="entry name" value="DNA polymerase beta, N-terminal domain-like"/>
    <property type="match status" value="1"/>
</dbReference>
<gene>
    <name evidence="2" type="ORF">PPG34_01025</name>
</gene>
<comment type="caution">
    <text evidence="2">The sequence shown here is derived from an EMBL/GenBank/DDBJ whole genome shotgun (WGS) entry which is preliminary data.</text>
</comment>
<sequence length="157" mass="17471">MSQTNVAIANLFLTMAELLQKEGANPYRVRAYRRAAATVNDCQEDIAVIAQRGDLDSLPGIGKDLGAKIREYLDTGTIQAYMDLHTPLPDFTKQWLHLPGFSEPIVNDLYFRLGIRSLDDLETLASSHLLRTRPGVTASTEELLSAIRALRKQSKTN</sequence>
<reference evidence="2 3" key="1">
    <citation type="journal article" date="2023" name="ISME J.">
        <title>Cultivation and genomic characterization of novel and ubiquitous marine nitrite-oxidizing bacteria from the Nitrospirales.</title>
        <authorList>
            <person name="Mueller A.J."/>
            <person name="Daebeler A."/>
            <person name="Herbold C.W."/>
            <person name="Kirkegaard R.H."/>
            <person name="Daims H."/>
        </authorList>
    </citation>
    <scope>NUCLEOTIDE SEQUENCE [LARGE SCALE GENOMIC DNA]</scope>
    <source>
        <strain evidence="2 3">EB</strain>
    </source>
</reference>
<dbReference type="PANTHER" id="PTHR11276">
    <property type="entry name" value="DNA POLYMERASE TYPE-X FAMILY MEMBER"/>
    <property type="match status" value="1"/>
</dbReference>
<keyword evidence="3" id="KW-1185">Reference proteome</keyword>
<dbReference type="Proteomes" id="UP001250932">
    <property type="component" value="Unassembled WGS sequence"/>
</dbReference>
<accession>A0ABU3K3F4</accession>
<dbReference type="RefSeq" id="WP_313831269.1">
    <property type="nucleotide sequence ID" value="NZ_JAQOUE010000001.1"/>
</dbReference>
<dbReference type="Pfam" id="PF14716">
    <property type="entry name" value="HHH_8"/>
    <property type="match status" value="1"/>
</dbReference>
<evidence type="ECO:0000259" key="1">
    <source>
        <dbReference type="Pfam" id="PF14716"/>
    </source>
</evidence>
<feature type="domain" description="Crossover junction endonuclease MUS81-like HHH" evidence="1">
    <location>
        <begin position="4"/>
        <end position="77"/>
    </location>
</feature>
<organism evidence="2 3">
    <name type="scientific">Candidatus Nitronereus thalassa</name>
    <dbReference type="NCBI Taxonomy" id="3020898"/>
    <lineage>
        <taxon>Bacteria</taxon>
        <taxon>Pseudomonadati</taxon>
        <taxon>Nitrospirota</taxon>
        <taxon>Nitrospiria</taxon>
        <taxon>Nitrospirales</taxon>
        <taxon>Nitrospiraceae</taxon>
        <taxon>Candidatus Nitronereus</taxon>
    </lineage>
</organism>
<name>A0ABU3K3F4_9BACT</name>
<dbReference type="InterPro" id="IPR027421">
    <property type="entry name" value="DNA_pol_lamdba_lyase_dom_sf"/>
</dbReference>
<dbReference type="PANTHER" id="PTHR11276:SF28">
    <property type="entry name" value="DNA POLYMERASE LAMBDA"/>
    <property type="match status" value="1"/>
</dbReference>
<dbReference type="Gene3D" id="1.10.150.110">
    <property type="entry name" value="DNA polymerase beta, N-terminal domain-like"/>
    <property type="match status" value="1"/>
</dbReference>
<protein>
    <submittedName>
        <fullName evidence="2">Histidinol-phosphatase</fullName>
    </submittedName>
</protein>
<dbReference type="InterPro" id="IPR010996">
    <property type="entry name" value="HHH_MUS81"/>
</dbReference>
<dbReference type="EMBL" id="JAQOUE010000001">
    <property type="protein sequence ID" value="MDT7040910.1"/>
    <property type="molecule type" value="Genomic_DNA"/>
</dbReference>
<proteinExistence type="predicted"/>
<dbReference type="InterPro" id="IPR022312">
    <property type="entry name" value="DNA_pol_X"/>
</dbReference>
<dbReference type="Gene3D" id="1.10.150.20">
    <property type="entry name" value="5' to 3' exonuclease, C-terminal subdomain"/>
    <property type="match status" value="1"/>
</dbReference>
<evidence type="ECO:0000313" key="2">
    <source>
        <dbReference type="EMBL" id="MDT7040910.1"/>
    </source>
</evidence>
<evidence type="ECO:0000313" key="3">
    <source>
        <dbReference type="Proteomes" id="UP001250932"/>
    </source>
</evidence>